<evidence type="ECO:0000313" key="3">
    <source>
        <dbReference type="Proteomes" id="UP000501451"/>
    </source>
</evidence>
<feature type="transmembrane region" description="Helical" evidence="1">
    <location>
        <begin position="97"/>
        <end position="119"/>
    </location>
</feature>
<dbReference type="EMBL" id="CP049740">
    <property type="protein sequence ID" value="QII82575.1"/>
    <property type="molecule type" value="Genomic_DNA"/>
</dbReference>
<keyword evidence="1" id="KW-1133">Transmembrane helix</keyword>
<gene>
    <name evidence="2" type="ORF">G7057_09140</name>
</gene>
<feature type="transmembrane region" description="Helical" evidence="1">
    <location>
        <begin position="67"/>
        <end position="85"/>
    </location>
</feature>
<keyword evidence="3" id="KW-1185">Reference proteome</keyword>
<proteinExistence type="predicted"/>
<keyword evidence="1" id="KW-0472">Membrane</keyword>
<dbReference type="RefSeq" id="WP_166163065.1">
    <property type="nucleotide sequence ID" value="NZ_CP049740.1"/>
</dbReference>
<accession>A0A6G7KBE7</accession>
<feature type="transmembrane region" description="Helical" evidence="1">
    <location>
        <begin position="42"/>
        <end position="61"/>
    </location>
</feature>
<organism evidence="2 3">
    <name type="scientific">Jeotgalibaca arthritidis</name>
    <dbReference type="NCBI Taxonomy" id="1868794"/>
    <lineage>
        <taxon>Bacteria</taxon>
        <taxon>Bacillati</taxon>
        <taxon>Bacillota</taxon>
        <taxon>Bacilli</taxon>
        <taxon>Lactobacillales</taxon>
        <taxon>Carnobacteriaceae</taxon>
        <taxon>Jeotgalibaca</taxon>
    </lineage>
</organism>
<dbReference type="KEGG" id="jar:G7057_09140"/>
<dbReference type="InterPro" id="IPR024515">
    <property type="entry name" value="DUF3397"/>
</dbReference>
<protein>
    <submittedName>
        <fullName evidence="2">DUF3397 domain-containing protein</fullName>
    </submittedName>
</protein>
<dbReference type="Proteomes" id="UP000501451">
    <property type="component" value="Chromosome"/>
</dbReference>
<reference evidence="2 3" key="1">
    <citation type="journal article" date="2017" name="Int. J. Syst. Evol. Microbiol.">
        <title>Jeotgalibaca porci sp. nov. and Jeotgalibaca arthritidis sp. nov., isolated from pigs, and emended description of the genus Jeotgalibaca.</title>
        <authorList>
            <person name="Zamora L."/>
            <person name="Perez-Sancho M."/>
            <person name="Dominguez L."/>
            <person name="Fernandez-Garayzabal J.F."/>
            <person name="Vela A.I."/>
        </authorList>
    </citation>
    <scope>NUCLEOTIDE SEQUENCE [LARGE SCALE GENOMIC DNA]</scope>
    <source>
        <strain evidence="2 3">CECT 9157</strain>
    </source>
</reference>
<feature type="transmembrane region" description="Helical" evidence="1">
    <location>
        <begin position="12"/>
        <end position="30"/>
    </location>
</feature>
<dbReference type="Pfam" id="PF11877">
    <property type="entry name" value="DUF3397"/>
    <property type="match status" value="1"/>
</dbReference>
<dbReference type="AlphaFoldDB" id="A0A6G7KBE7"/>
<sequence>MQTIDLFEVFLYLFPLLEIIIISLFCKPFLHYKTFKLSVTDVTMPILLLGIHLLSVRLLTYSLLPNYILLVFALGLLVTLYFDFSKKTVKANKVFSVWLKIAFIIGFIMYYAIVAARLVQRIRG</sequence>
<evidence type="ECO:0000313" key="2">
    <source>
        <dbReference type="EMBL" id="QII82575.1"/>
    </source>
</evidence>
<evidence type="ECO:0000256" key="1">
    <source>
        <dbReference type="SAM" id="Phobius"/>
    </source>
</evidence>
<name>A0A6G7KBE7_9LACT</name>
<keyword evidence="1" id="KW-0812">Transmembrane</keyword>